<keyword evidence="1" id="KW-0812">Transmembrane</keyword>
<feature type="transmembrane region" description="Helical" evidence="1">
    <location>
        <begin position="85"/>
        <end position="106"/>
    </location>
</feature>
<feature type="transmembrane region" description="Helical" evidence="1">
    <location>
        <begin position="50"/>
        <end position="73"/>
    </location>
</feature>
<dbReference type="VEuPathDB" id="TrichDB:TRFO_29038"/>
<protein>
    <submittedName>
        <fullName evidence="2">Tetraspanin family protein</fullName>
    </submittedName>
</protein>
<name>A0A1J4JX24_9EUKA</name>
<organism evidence="2 3">
    <name type="scientific">Tritrichomonas foetus</name>
    <dbReference type="NCBI Taxonomy" id="1144522"/>
    <lineage>
        <taxon>Eukaryota</taxon>
        <taxon>Metamonada</taxon>
        <taxon>Parabasalia</taxon>
        <taxon>Tritrichomonadida</taxon>
        <taxon>Tritrichomonadidae</taxon>
        <taxon>Tritrichomonas</taxon>
    </lineage>
</organism>
<dbReference type="RefSeq" id="XP_068356683.1">
    <property type="nucleotide sequence ID" value="XM_068506534.1"/>
</dbReference>
<accession>A0A1J4JX24</accession>
<keyword evidence="1" id="KW-0472">Membrane</keyword>
<dbReference type="EMBL" id="MLAK01000823">
    <property type="protein sequence ID" value="OHT03547.1"/>
    <property type="molecule type" value="Genomic_DNA"/>
</dbReference>
<dbReference type="GeneID" id="94841238"/>
<dbReference type="OrthoDB" id="2279611at2759"/>
<keyword evidence="3" id="KW-1185">Reference proteome</keyword>
<dbReference type="Proteomes" id="UP000179807">
    <property type="component" value="Unassembled WGS sequence"/>
</dbReference>
<feature type="transmembrane region" description="Helical" evidence="1">
    <location>
        <begin position="174"/>
        <end position="198"/>
    </location>
</feature>
<gene>
    <name evidence="2" type="ORF">TRFO_29038</name>
</gene>
<sequence>MCCKCKKIYPHEEKKLMVKMFVGLTIIQAFVCIALCSVSVIFIQSTNLTWFLPIDILTLMIAVIILSMILFIVGISSAVSNTTFAWVWFHFFMIILLFIEMVISWFTSDIGNLITLSQKTWIHSFDEERSEIQSDLLCCGFANSSDYPAKPCMEDHLIGCQVKLLSLSTTIRDVASIALFVDFIFALFYDFMGCAICFHPEVITFDQIDDDITSDSYEKPLFSPTILVDPLDDKGTLTYT</sequence>
<feature type="transmembrane region" description="Helical" evidence="1">
    <location>
        <begin position="21"/>
        <end position="44"/>
    </location>
</feature>
<evidence type="ECO:0000256" key="1">
    <source>
        <dbReference type="SAM" id="Phobius"/>
    </source>
</evidence>
<proteinExistence type="predicted"/>
<keyword evidence="1" id="KW-1133">Transmembrane helix</keyword>
<evidence type="ECO:0000313" key="3">
    <source>
        <dbReference type="Proteomes" id="UP000179807"/>
    </source>
</evidence>
<evidence type="ECO:0000313" key="2">
    <source>
        <dbReference type="EMBL" id="OHT03547.1"/>
    </source>
</evidence>
<comment type="caution">
    <text evidence="2">The sequence shown here is derived from an EMBL/GenBank/DDBJ whole genome shotgun (WGS) entry which is preliminary data.</text>
</comment>
<dbReference type="AlphaFoldDB" id="A0A1J4JX24"/>
<reference evidence="2" key="1">
    <citation type="submission" date="2016-10" db="EMBL/GenBank/DDBJ databases">
        <authorList>
            <person name="Benchimol M."/>
            <person name="Almeida L.G."/>
            <person name="Vasconcelos A.T."/>
            <person name="Perreira-Neves A."/>
            <person name="Rosa I.A."/>
            <person name="Tasca T."/>
            <person name="Bogo M.R."/>
            <person name="de Souza W."/>
        </authorList>
    </citation>
    <scope>NUCLEOTIDE SEQUENCE [LARGE SCALE GENOMIC DNA]</scope>
    <source>
        <strain evidence="2">K</strain>
    </source>
</reference>